<dbReference type="NCBIfam" id="NF010010">
    <property type="entry name" value="PRK13483.1"/>
    <property type="match status" value="1"/>
</dbReference>
<comment type="similarity">
    <text evidence="10 13">Belongs to the TonB-dependent receptor family.</text>
</comment>
<evidence type="ECO:0000256" key="11">
    <source>
        <dbReference type="PROSITE-ProRule" id="PRU10143"/>
    </source>
</evidence>
<evidence type="ECO:0000256" key="2">
    <source>
        <dbReference type="ARBA" id="ARBA00022448"/>
    </source>
</evidence>
<dbReference type="InterPro" id="IPR037066">
    <property type="entry name" value="Plug_dom_sf"/>
</dbReference>
<evidence type="ECO:0000256" key="10">
    <source>
        <dbReference type="PROSITE-ProRule" id="PRU01360"/>
    </source>
</evidence>
<evidence type="ECO:0000256" key="4">
    <source>
        <dbReference type="ARBA" id="ARBA00022692"/>
    </source>
</evidence>
<evidence type="ECO:0000256" key="12">
    <source>
        <dbReference type="PROSITE-ProRule" id="PRU10144"/>
    </source>
</evidence>
<proteinExistence type="inferred from homology"/>
<keyword evidence="9 10" id="KW-0998">Cell outer membrane</keyword>
<evidence type="ECO:0000256" key="1">
    <source>
        <dbReference type="ARBA" id="ARBA00004571"/>
    </source>
</evidence>
<organism evidence="18 19">
    <name type="scientific">Vibrio zhugei</name>
    <dbReference type="NCBI Taxonomy" id="2479546"/>
    <lineage>
        <taxon>Bacteria</taxon>
        <taxon>Pseudomonadati</taxon>
        <taxon>Pseudomonadota</taxon>
        <taxon>Gammaproteobacteria</taxon>
        <taxon>Vibrionales</taxon>
        <taxon>Vibrionaceae</taxon>
        <taxon>Vibrio</taxon>
    </lineage>
</organism>
<feature type="region of interest" description="Disordered" evidence="14">
    <location>
        <begin position="103"/>
        <end position="122"/>
    </location>
</feature>
<dbReference type="PANTHER" id="PTHR30069:SF53">
    <property type="entry name" value="COLICIN I RECEPTOR-RELATED"/>
    <property type="match status" value="1"/>
</dbReference>
<dbReference type="InterPro" id="IPR036942">
    <property type="entry name" value="Beta-barrel_TonB_sf"/>
</dbReference>
<evidence type="ECO:0000313" key="18">
    <source>
        <dbReference type="EMBL" id="MFC3024951.1"/>
    </source>
</evidence>
<feature type="short sequence motif" description="TonB box" evidence="11">
    <location>
        <begin position="30"/>
        <end position="36"/>
    </location>
</feature>
<dbReference type="InterPro" id="IPR012910">
    <property type="entry name" value="Plug_dom"/>
</dbReference>
<evidence type="ECO:0000256" key="7">
    <source>
        <dbReference type="ARBA" id="ARBA00023077"/>
    </source>
</evidence>
<keyword evidence="8 10" id="KW-0472">Membrane</keyword>
<dbReference type="RefSeq" id="WP_123015306.1">
    <property type="nucleotide sequence ID" value="NZ_AP024911.1"/>
</dbReference>
<dbReference type="EMBL" id="JBHRSE010000100">
    <property type="protein sequence ID" value="MFC3024951.1"/>
    <property type="molecule type" value="Genomic_DNA"/>
</dbReference>
<comment type="subcellular location">
    <subcellularLocation>
        <location evidence="1 10">Cell outer membrane</location>
        <topology evidence="1 10">Multi-pass membrane protein</topology>
    </subcellularLocation>
</comment>
<feature type="domain" description="TonB-dependent receptor-like beta-barrel" evidence="16">
    <location>
        <begin position="229"/>
        <end position="619"/>
    </location>
</feature>
<dbReference type="PROSITE" id="PS00430">
    <property type="entry name" value="TONB_DEPENDENT_REC_1"/>
    <property type="match status" value="1"/>
</dbReference>
<keyword evidence="5 15" id="KW-0732">Signal</keyword>
<dbReference type="InterPro" id="IPR000531">
    <property type="entry name" value="Beta-barrel_TonB"/>
</dbReference>
<keyword evidence="3 10" id="KW-1134">Transmembrane beta strand</keyword>
<dbReference type="InterPro" id="IPR039426">
    <property type="entry name" value="TonB-dep_rcpt-like"/>
</dbReference>
<keyword evidence="19" id="KW-1185">Reference proteome</keyword>
<evidence type="ECO:0000259" key="17">
    <source>
        <dbReference type="Pfam" id="PF07715"/>
    </source>
</evidence>
<feature type="short sequence motif" description="TonB C-terminal box" evidence="12">
    <location>
        <begin position="629"/>
        <end position="646"/>
    </location>
</feature>
<evidence type="ECO:0000256" key="14">
    <source>
        <dbReference type="SAM" id="MobiDB-lite"/>
    </source>
</evidence>
<dbReference type="InterPro" id="IPR010917">
    <property type="entry name" value="TonB_rcpt_CS"/>
</dbReference>
<keyword evidence="6" id="KW-0406">Ion transport</keyword>
<reference evidence="19" key="1">
    <citation type="journal article" date="2019" name="Int. J. Syst. Evol. Microbiol.">
        <title>The Global Catalogue of Microorganisms (GCM) 10K type strain sequencing project: providing services to taxonomists for standard genome sequencing and annotation.</title>
        <authorList>
            <consortium name="The Broad Institute Genomics Platform"/>
            <consortium name="The Broad Institute Genome Sequencing Center for Infectious Disease"/>
            <person name="Wu L."/>
            <person name="Ma J."/>
        </authorList>
    </citation>
    <scope>NUCLEOTIDE SEQUENCE [LARGE SCALE GENOMIC DNA]</scope>
    <source>
        <strain evidence="19">KCTC 62784</strain>
    </source>
</reference>
<dbReference type="Gene3D" id="2.170.130.10">
    <property type="entry name" value="TonB-dependent receptor, plug domain"/>
    <property type="match status" value="1"/>
</dbReference>
<feature type="chain" id="PRO_5046673158" evidence="15">
    <location>
        <begin position="25"/>
        <end position="646"/>
    </location>
</feature>
<accession>A0ABV7CDK5</accession>
<protein>
    <submittedName>
        <fullName evidence="18">Ligand-gated channel protein</fullName>
    </submittedName>
</protein>
<evidence type="ECO:0000256" key="3">
    <source>
        <dbReference type="ARBA" id="ARBA00022452"/>
    </source>
</evidence>
<dbReference type="Pfam" id="PF00593">
    <property type="entry name" value="TonB_dep_Rec_b-barrel"/>
    <property type="match status" value="1"/>
</dbReference>
<evidence type="ECO:0000259" key="16">
    <source>
        <dbReference type="Pfam" id="PF00593"/>
    </source>
</evidence>
<evidence type="ECO:0000313" key="19">
    <source>
        <dbReference type="Proteomes" id="UP001595384"/>
    </source>
</evidence>
<sequence>MSIKKAPFTLAGMISLVLSGALQAQPADETVVVTASGFEQAVENAPASISVISRKELEAHYYRDATDALRSVPGVIVRGGSGKTSISMRGMSSAYTLLMVDGKRQSSRQTRPNSDGPGIEAGWLPPLEAIERIEVIRGPMSTLYGSDAIGGVINIITRKNSQQWHGKVQLSTLLQEDHDSGNEISTNFFVGGPVADSLSMQLYGQYTDRDEDKIEEGFADKQLKNMTGKLTYRLNDYHDITLEAGISEQERASHVGASARSENCRGGCSDSETEYRRDHIALTHNGSWDIGDSKTYLEYEDNDNKSREMRLDNTVFNSSLIMPFAQHSLTLGTEIKHEHLEDQGNQNPSSDLSSMSKTQWAIFAEDEWRIVESVRLTLGARLDHDDNFGSHVSPRAYGVWNINPEWTLKGGVSTGFHAPQLREITEEWVSVSRGGNLYGNPDLEPETSVNTEIGMIYHQDNGLNTSVTFFHNDFKDKISSIRCPNSICTSGKNQFGSDPKYRINVDKAVTYGSEVSASYPLTDSLDVSASYTYTHSEQKSGINKGEPLLQLPKHVFSAEANWAVSQQWSSWTKLTYRGEEMKDDSARKAEPAKDYTLVDMGVTYALNSHVMLKAAVYNVFDKDIGVDDYGYVEDGRRYWLGTDIQF</sequence>
<dbReference type="Gene3D" id="2.40.170.20">
    <property type="entry name" value="TonB-dependent receptor, beta-barrel domain"/>
    <property type="match status" value="1"/>
</dbReference>
<keyword evidence="2 10" id="KW-0813">Transport</keyword>
<evidence type="ECO:0000256" key="6">
    <source>
        <dbReference type="ARBA" id="ARBA00023065"/>
    </source>
</evidence>
<evidence type="ECO:0000256" key="13">
    <source>
        <dbReference type="RuleBase" id="RU003357"/>
    </source>
</evidence>
<dbReference type="SUPFAM" id="SSF56935">
    <property type="entry name" value="Porins"/>
    <property type="match status" value="1"/>
</dbReference>
<name>A0ABV7CDK5_9VIBR</name>
<evidence type="ECO:0000256" key="9">
    <source>
        <dbReference type="ARBA" id="ARBA00023237"/>
    </source>
</evidence>
<dbReference type="Proteomes" id="UP001595384">
    <property type="component" value="Unassembled WGS sequence"/>
</dbReference>
<dbReference type="PROSITE" id="PS52016">
    <property type="entry name" value="TONB_DEPENDENT_REC_3"/>
    <property type="match status" value="1"/>
</dbReference>
<dbReference type="InterPro" id="IPR010916">
    <property type="entry name" value="TonB_box_CS"/>
</dbReference>
<feature type="signal peptide" evidence="15">
    <location>
        <begin position="1"/>
        <end position="24"/>
    </location>
</feature>
<gene>
    <name evidence="18" type="ORF">ACFODT_14125</name>
</gene>
<comment type="caution">
    <text evidence="18">The sequence shown here is derived from an EMBL/GenBank/DDBJ whole genome shotgun (WGS) entry which is preliminary data.</text>
</comment>
<feature type="domain" description="TonB-dependent receptor plug" evidence="17">
    <location>
        <begin position="42"/>
        <end position="152"/>
    </location>
</feature>
<keyword evidence="4 10" id="KW-0812">Transmembrane</keyword>
<dbReference type="PANTHER" id="PTHR30069">
    <property type="entry name" value="TONB-DEPENDENT OUTER MEMBRANE RECEPTOR"/>
    <property type="match status" value="1"/>
</dbReference>
<dbReference type="PROSITE" id="PS01156">
    <property type="entry name" value="TONB_DEPENDENT_REC_2"/>
    <property type="match status" value="1"/>
</dbReference>
<evidence type="ECO:0000256" key="15">
    <source>
        <dbReference type="SAM" id="SignalP"/>
    </source>
</evidence>
<dbReference type="Pfam" id="PF07715">
    <property type="entry name" value="Plug"/>
    <property type="match status" value="1"/>
</dbReference>
<evidence type="ECO:0000256" key="8">
    <source>
        <dbReference type="ARBA" id="ARBA00023136"/>
    </source>
</evidence>
<evidence type="ECO:0000256" key="5">
    <source>
        <dbReference type="ARBA" id="ARBA00022729"/>
    </source>
</evidence>
<dbReference type="CDD" id="cd01347">
    <property type="entry name" value="ligand_gated_channel"/>
    <property type="match status" value="1"/>
</dbReference>
<keyword evidence="7 11" id="KW-0798">TonB box</keyword>